<dbReference type="AlphaFoldDB" id="A0A4Z2BAY0"/>
<evidence type="ECO:0000313" key="7">
    <source>
        <dbReference type="EMBL" id="TNM89554.1"/>
    </source>
</evidence>
<keyword evidence="3 5" id="KW-1133">Transmembrane helix</keyword>
<dbReference type="Proteomes" id="UP000516260">
    <property type="component" value="Chromosome 4"/>
</dbReference>
<keyword evidence="4 5" id="KW-0472">Membrane</keyword>
<sequence>MVLCQSVINLRDSFYNNPPKATFLLCLLSLAFSFICLSSYTYTHILPNPDTTKDWNRLLSSLSQFQLCMKATASSELVAPTSSRVTSRYNSSTSPNAPVITLHLKVPLAVTANLHNGSLEGLGLQTTLRAEQLHLGGIELVNLTLQFSCGVDGYTCLTISAPVHILPIDMLPPDCPKYDKNISYIQVEASNEQPKAPQTCYSLNFKNDPTLTVMLTWVQYATPSKQFIQT</sequence>
<comment type="subcellular location">
    <subcellularLocation>
        <location evidence="1">Membrane</location>
    </subcellularLocation>
</comment>
<comment type="caution">
    <text evidence="7">The sequence shown here is derived from an EMBL/GenBank/DDBJ whole genome shotgun (WGS) entry which is preliminary data.</text>
</comment>
<protein>
    <recommendedName>
        <fullName evidence="6">TMEM248/TMEM219 domain-containing protein</fullName>
    </recommendedName>
</protein>
<dbReference type="Pfam" id="PF14940">
    <property type="entry name" value="TMEM219"/>
    <property type="match status" value="1"/>
</dbReference>
<dbReference type="InterPro" id="IPR039493">
    <property type="entry name" value="TMEM248/TMEM219"/>
</dbReference>
<dbReference type="InterPro" id="IPR039587">
    <property type="entry name" value="TMEM248/TMEM219_dom"/>
</dbReference>
<evidence type="ECO:0000256" key="1">
    <source>
        <dbReference type="ARBA" id="ARBA00004370"/>
    </source>
</evidence>
<dbReference type="EMBL" id="SWLE01000017">
    <property type="protein sequence ID" value="TNM89554.1"/>
    <property type="molecule type" value="Genomic_DNA"/>
</dbReference>
<keyword evidence="8" id="KW-1185">Reference proteome</keyword>
<dbReference type="GO" id="GO:0016020">
    <property type="term" value="C:membrane"/>
    <property type="evidence" value="ECO:0007669"/>
    <property type="project" value="UniProtKB-SubCell"/>
</dbReference>
<dbReference type="PANTHER" id="PTHR16002">
    <property type="entry name" value="TRANSMEMBRANE PROTEIN 248-LIKE"/>
    <property type="match status" value="1"/>
</dbReference>
<evidence type="ECO:0000256" key="3">
    <source>
        <dbReference type="ARBA" id="ARBA00022989"/>
    </source>
</evidence>
<evidence type="ECO:0000313" key="8">
    <source>
        <dbReference type="Proteomes" id="UP000516260"/>
    </source>
</evidence>
<feature type="domain" description="TMEM248/TMEM219" evidence="6">
    <location>
        <begin position="14"/>
        <end position="214"/>
    </location>
</feature>
<evidence type="ECO:0000256" key="4">
    <source>
        <dbReference type="ARBA" id="ARBA00023136"/>
    </source>
</evidence>
<dbReference type="PANTHER" id="PTHR16002:SF6">
    <property type="entry name" value="INSULIN-LIKE GROWTH FACTOR-BINDING PROTEIN 3 RECEPTOR"/>
    <property type="match status" value="1"/>
</dbReference>
<evidence type="ECO:0000256" key="5">
    <source>
        <dbReference type="SAM" id="Phobius"/>
    </source>
</evidence>
<evidence type="ECO:0000256" key="2">
    <source>
        <dbReference type="ARBA" id="ARBA00022692"/>
    </source>
</evidence>
<organism evidence="7 8">
    <name type="scientific">Takifugu bimaculatus</name>
    <dbReference type="NCBI Taxonomy" id="433685"/>
    <lineage>
        <taxon>Eukaryota</taxon>
        <taxon>Metazoa</taxon>
        <taxon>Chordata</taxon>
        <taxon>Craniata</taxon>
        <taxon>Vertebrata</taxon>
        <taxon>Euteleostomi</taxon>
        <taxon>Actinopterygii</taxon>
        <taxon>Neopterygii</taxon>
        <taxon>Teleostei</taxon>
        <taxon>Neoteleostei</taxon>
        <taxon>Acanthomorphata</taxon>
        <taxon>Eupercaria</taxon>
        <taxon>Tetraodontiformes</taxon>
        <taxon>Tetradontoidea</taxon>
        <taxon>Tetraodontidae</taxon>
        <taxon>Takifugu</taxon>
    </lineage>
</organism>
<proteinExistence type="predicted"/>
<keyword evidence="2 5" id="KW-0812">Transmembrane</keyword>
<gene>
    <name evidence="7" type="ORF">fugu_003788</name>
</gene>
<accession>A0A4Z2BAY0</accession>
<name>A0A4Z2BAY0_9TELE</name>
<reference evidence="7 8" key="1">
    <citation type="submission" date="2019-04" db="EMBL/GenBank/DDBJ databases">
        <title>The sequence and de novo assembly of Takifugu bimaculatus genome using PacBio and Hi-C technologies.</title>
        <authorList>
            <person name="Xu P."/>
            <person name="Liu B."/>
            <person name="Zhou Z."/>
        </authorList>
    </citation>
    <scope>NUCLEOTIDE SEQUENCE [LARGE SCALE GENOMIC DNA]</scope>
    <source>
        <strain evidence="7">TB-2018</strain>
        <tissue evidence="7">Muscle</tissue>
    </source>
</reference>
<feature type="transmembrane region" description="Helical" evidence="5">
    <location>
        <begin position="21"/>
        <end position="42"/>
    </location>
</feature>
<evidence type="ECO:0000259" key="6">
    <source>
        <dbReference type="Pfam" id="PF14940"/>
    </source>
</evidence>